<gene>
    <name evidence="2" type="ordered locus">DaAHT2_0777</name>
</gene>
<dbReference type="EMBL" id="CP001940">
    <property type="protein sequence ID" value="ADH85481.1"/>
    <property type="molecule type" value="Genomic_DNA"/>
</dbReference>
<keyword evidence="1" id="KW-1133">Transmembrane helix</keyword>
<keyword evidence="3" id="KW-1185">Reference proteome</keyword>
<protein>
    <submittedName>
        <fullName evidence="2">Flp/Fap pilin component</fullName>
    </submittedName>
</protein>
<dbReference type="Proteomes" id="UP000001508">
    <property type="component" value="Chromosome"/>
</dbReference>
<name>D6Z1Q6_DESAT</name>
<dbReference type="STRING" id="589865.DaAHT2_0777"/>
<dbReference type="eggNOG" id="COG3847">
    <property type="taxonomic scope" value="Bacteria"/>
</dbReference>
<dbReference type="HOGENOM" id="CLU_171854_4_1_7"/>
<sequence length="67" mass="7109">MQTILYTILQQLKRSSKNQEGATAIEYAMIVAVMTGVVIAGYQLLGEQILALLQSVAEQITGPGEGG</sequence>
<organism evidence="2 3">
    <name type="scientific">Desulfurivibrio alkaliphilus (strain DSM 19089 / UNIQEM U267 / AHT2)</name>
    <dbReference type="NCBI Taxonomy" id="589865"/>
    <lineage>
        <taxon>Bacteria</taxon>
        <taxon>Pseudomonadati</taxon>
        <taxon>Thermodesulfobacteriota</taxon>
        <taxon>Desulfobulbia</taxon>
        <taxon>Desulfobulbales</taxon>
        <taxon>Desulfobulbaceae</taxon>
        <taxon>Desulfurivibrio</taxon>
    </lineage>
</organism>
<keyword evidence="1" id="KW-0472">Membrane</keyword>
<feature type="transmembrane region" description="Helical" evidence="1">
    <location>
        <begin position="21"/>
        <end position="45"/>
    </location>
</feature>
<proteinExistence type="predicted"/>
<dbReference type="Pfam" id="PF04964">
    <property type="entry name" value="Flp_Fap"/>
    <property type="match status" value="1"/>
</dbReference>
<dbReference type="RefSeq" id="WP_013163011.1">
    <property type="nucleotide sequence ID" value="NC_014216.1"/>
</dbReference>
<evidence type="ECO:0000313" key="2">
    <source>
        <dbReference type="EMBL" id="ADH85481.1"/>
    </source>
</evidence>
<dbReference type="KEGG" id="dak:DaAHT2_0777"/>
<keyword evidence="1" id="KW-0812">Transmembrane</keyword>
<reference evidence="3" key="1">
    <citation type="submission" date="2010-02" db="EMBL/GenBank/DDBJ databases">
        <title>Complete sequence of Desulfurivibrio alkaliphilus AHT2.</title>
        <authorList>
            <consortium name="US DOE Joint Genome Institute"/>
            <person name="Pitluck S."/>
            <person name="Chertkov O."/>
            <person name="Detter J.C."/>
            <person name="Han C."/>
            <person name="Tapia R."/>
            <person name="Larimer F."/>
            <person name="Land M."/>
            <person name="Hauser L."/>
            <person name="Kyrpides N."/>
            <person name="Mikhailova N."/>
            <person name="Sorokin D.Y."/>
            <person name="Muyzer G."/>
            <person name="Woyke T."/>
        </authorList>
    </citation>
    <scope>NUCLEOTIDE SEQUENCE [LARGE SCALE GENOMIC DNA]</scope>
    <source>
        <strain evidence="3">DSM 19089 / UNIQEM U267 / AHT2</strain>
    </source>
</reference>
<accession>D6Z1Q6</accession>
<evidence type="ECO:0000256" key="1">
    <source>
        <dbReference type="SAM" id="Phobius"/>
    </source>
</evidence>
<evidence type="ECO:0000313" key="3">
    <source>
        <dbReference type="Proteomes" id="UP000001508"/>
    </source>
</evidence>
<dbReference type="InterPro" id="IPR007047">
    <property type="entry name" value="Flp_Fap"/>
</dbReference>
<dbReference type="InParanoid" id="D6Z1Q6"/>
<dbReference type="AlphaFoldDB" id="D6Z1Q6"/>